<dbReference type="InterPro" id="IPR003265">
    <property type="entry name" value="HhH-GPD_domain"/>
</dbReference>
<comment type="catalytic activity">
    <reaction evidence="1">
        <text>Hydrolysis of alkylated DNA, releasing 3-methyladenine, 3-methylguanine, 7-methylguanine and 7-methyladenine.</text>
        <dbReference type="EC" id="3.2.2.21"/>
    </reaction>
</comment>
<dbReference type="eggNOG" id="COG0122">
    <property type="taxonomic scope" value="Bacteria"/>
</dbReference>
<keyword evidence="4" id="KW-0234">DNA repair</keyword>
<evidence type="ECO:0000259" key="5">
    <source>
        <dbReference type="SMART" id="SM00478"/>
    </source>
</evidence>
<protein>
    <recommendedName>
        <fullName evidence="2">DNA-3-methyladenine glycosylase II</fullName>
        <ecNumber evidence="2">3.2.2.21</ecNumber>
    </recommendedName>
</protein>
<dbReference type="SMART" id="SM00478">
    <property type="entry name" value="ENDO3c"/>
    <property type="match status" value="1"/>
</dbReference>
<dbReference type="InterPro" id="IPR051912">
    <property type="entry name" value="Alkylbase_DNA_Glycosylase/TA"/>
</dbReference>
<evidence type="ECO:0000313" key="6">
    <source>
        <dbReference type="EMBL" id="KCV83578.1"/>
    </source>
</evidence>
<dbReference type="SUPFAM" id="SSF48150">
    <property type="entry name" value="DNA-glycosylase"/>
    <property type="match status" value="1"/>
</dbReference>
<reference evidence="6 7" key="1">
    <citation type="submission" date="2013-04" db="EMBL/GenBank/DDBJ databases">
        <title>Shimia sp. 22II-S11-Z10 Genome Sequencing.</title>
        <authorList>
            <person name="Lai Q."/>
            <person name="Li G."/>
            <person name="Shao Z."/>
        </authorList>
    </citation>
    <scope>NUCLEOTIDE SEQUENCE [LARGE SCALE GENOMIC DNA]</scope>
    <source>
        <strain evidence="7">22II-S11-Z10</strain>
    </source>
</reference>
<keyword evidence="7" id="KW-1185">Reference proteome</keyword>
<evidence type="ECO:0000256" key="1">
    <source>
        <dbReference type="ARBA" id="ARBA00000086"/>
    </source>
</evidence>
<dbReference type="GO" id="GO:0043916">
    <property type="term" value="F:DNA-7-methylguanine glycosylase activity"/>
    <property type="evidence" value="ECO:0007669"/>
    <property type="project" value="TreeGrafter"/>
</dbReference>
<accession>A0A058ZPS4</accession>
<dbReference type="GO" id="GO:0005737">
    <property type="term" value="C:cytoplasm"/>
    <property type="evidence" value="ECO:0007669"/>
    <property type="project" value="TreeGrafter"/>
</dbReference>
<name>A0A058ZPS4_9RHOB</name>
<dbReference type="OrthoDB" id="9785929at2"/>
<dbReference type="STRING" id="1461693.ATO10_02420"/>
<dbReference type="RefSeq" id="WP_035247512.1">
    <property type="nucleotide sequence ID" value="NZ_AQQY01000001.1"/>
</dbReference>
<dbReference type="PANTHER" id="PTHR43003:SF5">
    <property type="entry name" value="DNA-3-METHYLADENINE GLYCOSYLASE"/>
    <property type="match status" value="1"/>
</dbReference>
<dbReference type="CDD" id="cd00056">
    <property type="entry name" value="ENDO3c"/>
    <property type="match status" value="1"/>
</dbReference>
<dbReference type="EC" id="3.2.2.21" evidence="2"/>
<dbReference type="Gene3D" id="1.10.1670.40">
    <property type="match status" value="1"/>
</dbReference>
<evidence type="ECO:0000256" key="4">
    <source>
        <dbReference type="ARBA" id="ARBA00023204"/>
    </source>
</evidence>
<dbReference type="InterPro" id="IPR011257">
    <property type="entry name" value="DNA_glycosylase"/>
</dbReference>
<dbReference type="EMBL" id="AQQY01000001">
    <property type="protein sequence ID" value="KCV83578.1"/>
    <property type="molecule type" value="Genomic_DNA"/>
</dbReference>
<dbReference type="GO" id="GO:0008725">
    <property type="term" value="F:DNA-3-methyladenine glycosylase activity"/>
    <property type="evidence" value="ECO:0007669"/>
    <property type="project" value="TreeGrafter"/>
</dbReference>
<dbReference type="PATRIC" id="fig|1461693.3.peg.502"/>
<comment type="caution">
    <text evidence="6">The sequence shown here is derived from an EMBL/GenBank/DDBJ whole genome shotgun (WGS) entry which is preliminary data.</text>
</comment>
<dbReference type="GO" id="GO:0006285">
    <property type="term" value="P:base-excision repair, AP site formation"/>
    <property type="evidence" value="ECO:0007669"/>
    <property type="project" value="TreeGrafter"/>
</dbReference>
<dbReference type="Pfam" id="PF00730">
    <property type="entry name" value="HhH-GPD"/>
    <property type="match status" value="1"/>
</dbReference>
<proteinExistence type="predicted"/>
<dbReference type="Proteomes" id="UP000024836">
    <property type="component" value="Unassembled WGS sequence"/>
</dbReference>
<dbReference type="GO" id="GO:0032993">
    <property type="term" value="C:protein-DNA complex"/>
    <property type="evidence" value="ECO:0007669"/>
    <property type="project" value="TreeGrafter"/>
</dbReference>
<organism evidence="6 7">
    <name type="scientific">Actibacterium atlanticum</name>
    <dbReference type="NCBI Taxonomy" id="1461693"/>
    <lineage>
        <taxon>Bacteria</taxon>
        <taxon>Pseudomonadati</taxon>
        <taxon>Pseudomonadota</taxon>
        <taxon>Alphaproteobacteria</taxon>
        <taxon>Rhodobacterales</taxon>
        <taxon>Roseobacteraceae</taxon>
        <taxon>Actibacterium</taxon>
    </lineage>
</organism>
<sequence>MVGRIIETSECVAEGAAHLCAVEPRFGPALALTGPLPLRRRKDGFAALLDAIVSQQVSVAAVNAIWGRLKDAKLTGPRKVMWASAEDLRACGLSRQKIRYAKALSEARIDYKALRDAPTDDVIATLIEVPGIGRWTAEIYAMFSLGRADVFAPGDLALQESAKILFDLPERPTEKALRSMAEPWAPWRAVAARALWAYYRVAKEREGIR</sequence>
<dbReference type="PANTHER" id="PTHR43003">
    <property type="entry name" value="DNA-3-METHYLADENINE GLYCOSYLASE"/>
    <property type="match status" value="1"/>
</dbReference>
<dbReference type="GO" id="GO:0032131">
    <property type="term" value="F:alkylated DNA binding"/>
    <property type="evidence" value="ECO:0007669"/>
    <property type="project" value="TreeGrafter"/>
</dbReference>
<evidence type="ECO:0000256" key="2">
    <source>
        <dbReference type="ARBA" id="ARBA00012000"/>
    </source>
</evidence>
<evidence type="ECO:0000313" key="7">
    <source>
        <dbReference type="Proteomes" id="UP000024836"/>
    </source>
</evidence>
<feature type="domain" description="HhH-GPD" evidence="5">
    <location>
        <begin position="53"/>
        <end position="200"/>
    </location>
</feature>
<evidence type="ECO:0000256" key="3">
    <source>
        <dbReference type="ARBA" id="ARBA00022763"/>
    </source>
</evidence>
<keyword evidence="3" id="KW-0227">DNA damage</keyword>
<dbReference type="GO" id="GO:0006307">
    <property type="term" value="P:DNA alkylation repair"/>
    <property type="evidence" value="ECO:0007669"/>
    <property type="project" value="TreeGrafter"/>
</dbReference>
<dbReference type="AlphaFoldDB" id="A0A058ZPS4"/>
<gene>
    <name evidence="6" type="ORF">ATO10_02420</name>
</gene>
<dbReference type="Gene3D" id="1.10.340.30">
    <property type="entry name" value="Hypothetical protein, domain 2"/>
    <property type="match status" value="1"/>
</dbReference>